<keyword evidence="2" id="KW-1185">Reference proteome</keyword>
<organism evidence="1 2">
    <name type="scientific">Gemmata obscuriglobus</name>
    <dbReference type="NCBI Taxonomy" id="114"/>
    <lineage>
        <taxon>Bacteria</taxon>
        <taxon>Pseudomonadati</taxon>
        <taxon>Planctomycetota</taxon>
        <taxon>Planctomycetia</taxon>
        <taxon>Gemmatales</taxon>
        <taxon>Gemmataceae</taxon>
        <taxon>Gemmata</taxon>
    </lineage>
</organism>
<dbReference type="InterPro" id="IPR027417">
    <property type="entry name" value="P-loop_NTPase"/>
</dbReference>
<proteinExistence type="predicted"/>
<gene>
    <name evidence="1" type="ORF">C1280_01765</name>
</gene>
<dbReference type="KEGG" id="gog:C1280_01765"/>
<evidence type="ECO:0008006" key="3">
    <source>
        <dbReference type="Google" id="ProtNLM"/>
    </source>
</evidence>
<sequence length="209" mass="23480">MREALLWPKADCLVFCPTMRQSMEMLRKVRDFYRALGSPVAELADTKTSLELANGSRVISLPDSQEGVVGFSAPRLVVIDEGSRVSDELYKSVRPMLAVSKGQLLTLSTPFGNQGWFFDIWDDSAEGLKRRAKLHEPWQRTAVPASQIPRITPEFLEDERAELGERWFQQEYFLRFLDSIDAVFSQAVIHGARSEGIEPLFDLGGVSAA</sequence>
<dbReference type="Proteomes" id="UP000245802">
    <property type="component" value="Chromosome"/>
</dbReference>
<evidence type="ECO:0000313" key="1">
    <source>
        <dbReference type="EMBL" id="AWM42095.1"/>
    </source>
</evidence>
<protein>
    <recommendedName>
        <fullName evidence="3">Helicase ATP-binding domain-containing protein</fullName>
    </recommendedName>
</protein>
<accession>A0A2Z3HGJ5</accession>
<name>A0A2Z3HGJ5_9BACT</name>
<dbReference type="Gene3D" id="3.40.50.300">
    <property type="entry name" value="P-loop containing nucleotide triphosphate hydrolases"/>
    <property type="match status" value="1"/>
</dbReference>
<reference evidence="1 2" key="1">
    <citation type="submission" date="2018-01" db="EMBL/GenBank/DDBJ databases">
        <title>G. obscuriglobus.</title>
        <authorList>
            <person name="Franke J."/>
            <person name="Blomberg W."/>
            <person name="Selmecki A."/>
        </authorList>
    </citation>
    <scope>NUCLEOTIDE SEQUENCE [LARGE SCALE GENOMIC DNA]</scope>
    <source>
        <strain evidence="1 2">DSM 5831</strain>
    </source>
</reference>
<dbReference type="OrthoDB" id="280696at2"/>
<dbReference type="AlphaFoldDB" id="A0A2Z3HGJ5"/>
<dbReference type="EMBL" id="CP025958">
    <property type="protein sequence ID" value="AWM42095.1"/>
    <property type="molecule type" value="Genomic_DNA"/>
</dbReference>
<evidence type="ECO:0000313" key="2">
    <source>
        <dbReference type="Proteomes" id="UP000245802"/>
    </source>
</evidence>